<dbReference type="InterPro" id="IPR003325">
    <property type="entry name" value="TerD"/>
</dbReference>
<dbReference type="Gene3D" id="2.60.60.30">
    <property type="entry name" value="sav2460 like domains"/>
    <property type="match status" value="1"/>
</dbReference>
<reference evidence="1" key="1">
    <citation type="submission" date="2021-07" db="EMBL/GenBank/DDBJ databases">
        <title>Candidatus Kaistella beijingensis sp. nov. isolated from a municipal wastewater treatment plant is involved in sludge foaming.</title>
        <authorList>
            <person name="Song Y."/>
            <person name="Liu S.-J."/>
        </authorList>
    </citation>
    <scope>NUCLEOTIDE SEQUENCE</scope>
    <source>
        <strain evidence="1">DSM 43998</strain>
    </source>
</reference>
<organism evidence="1 2">
    <name type="scientific">Skermania pinensis</name>
    <dbReference type="NCBI Taxonomy" id="39122"/>
    <lineage>
        <taxon>Bacteria</taxon>
        <taxon>Bacillati</taxon>
        <taxon>Actinomycetota</taxon>
        <taxon>Actinomycetes</taxon>
        <taxon>Mycobacteriales</taxon>
        <taxon>Gordoniaceae</taxon>
        <taxon>Skermania</taxon>
    </lineage>
</organism>
<accession>A0ABX8S7A9</accession>
<dbReference type="Proteomes" id="UP000887023">
    <property type="component" value="Chromosome"/>
</dbReference>
<dbReference type="EMBL" id="CP079105">
    <property type="protein sequence ID" value="QXQ12455.1"/>
    <property type="molecule type" value="Genomic_DNA"/>
</dbReference>
<dbReference type="RefSeq" id="WP_066473873.1">
    <property type="nucleotide sequence ID" value="NZ_CBCRUZ010000018.1"/>
</dbReference>
<evidence type="ECO:0000313" key="2">
    <source>
        <dbReference type="Proteomes" id="UP000887023"/>
    </source>
</evidence>
<evidence type="ECO:0000313" key="1">
    <source>
        <dbReference type="EMBL" id="QXQ12455.1"/>
    </source>
</evidence>
<gene>
    <name evidence="1" type="ORF">KV203_10660</name>
</gene>
<dbReference type="CDD" id="cd06974">
    <property type="entry name" value="TerD_like"/>
    <property type="match status" value="1"/>
</dbReference>
<proteinExistence type="predicted"/>
<sequence length="228" mass="24283">MAIDYNKKNPSGGSAAAPDAAAAAGPVSLSKERPAINLTKSGAVGGTMRVNLNWSQGAAQPAKKGFLSRLAGASGGIDLDLGCLWELTDGRKGIVQALGNSFGAYDQPPYIQLDQDDRTGAVTGGENMAINMDRVAEFRRILVFALIYEGARNWAAVDGVVRLFPQRGPQVEVRLDHPVDGAPICAIAMLENKGGDLTVQREVQYINGAQDVLDRTYGWGLQWKAGRK</sequence>
<keyword evidence="2" id="KW-1185">Reference proteome</keyword>
<protein>
    <submittedName>
        <fullName evidence="1">Tellurium resistance protein</fullName>
    </submittedName>
</protein>
<name>A0ABX8S7A9_9ACTN</name>